<keyword evidence="9" id="KW-0675">Receptor</keyword>
<sequence>MWTIQVLVVLHILYHAWAADSCPGLPLCFCSKDKTSVNCEGKQLRVIPDKIPQTAIKLYLGNNKITTVKSYQLAYLSKLVLLRLDRNFISTIEPFAFGNLTYLKELDLNGNKITQLKKHALSGMPALEKLSLMTCKLQEIETDAMDGSDSLTDIDLQSNHLTVIPAFGKLKNLQSVIMEGNSVVNATFPDVFRESKSLRRVVLSNNNIQELDNDTFLALENRTMSSLLLSRNEIRKAESGVFQPFKSIQSLKLGTNPIDDIDLMKIIKGMRGKSFNSLDLSDLKLGGKLLQNTFSLLKNTSIRTLNLKYNNIKTLLNNVFDGLNKLVDLDLSVCKIQVTYTDSFNGLDNLNNLVLNNNLLTDIPINLPAGLLNLYMDNNQITSIPDKIFANQVHLRKLYLRYNKIQTLMQDSFVGLGALERLNLYDNNIAIIPGQTFDPLIALTDLDFANNNLANIQMSLGRFQNQGALSYLNLADNKCSYLQPDFFKYMVSLKELHLERNDLGDVISEDFAGTIFIELTKLKKLYLNDNAIHNIPAPTFQSLSSLATLNISRNKLKGWDGDLFSTTNSLQTVDASENLIGNLNSDNLKYLQSLKYLNLSGNPFMCNCDLRWFRDWINNTSVLLPSNASYICYGPDQWKNVPLLSFSRKKINCFRFTWWMILSFCLFAAILVMVISIIMYRKRWFIKLFIYKRTRKLRKRKIRAADRRGNYGAIPDEEDVKEFDAYISCADEDMDWVREHLLPGVDKGDINDIKFGGDFALYFSERDSEPGQSEVGQIFEAMSSSKKVIVVLSKHYLSNPMNSFELDLANQTMYEQKIEKIIVIHINKGLPNAKIPRRITAMMRRNVIVEWEEDGNAQKLAKARINDALAQRDLAAEQDTE</sequence>
<dbReference type="SMART" id="SM00369">
    <property type="entry name" value="LRR_TYP"/>
    <property type="match status" value="15"/>
</dbReference>
<dbReference type="SUPFAM" id="SSF52200">
    <property type="entry name" value="Toll/Interleukin receptor TIR domain"/>
    <property type="match status" value="1"/>
</dbReference>
<evidence type="ECO:0000256" key="5">
    <source>
        <dbReference type="ARBA" id="ARBA00022729"/>
    </source>
</evidence>
<keyword evidence="6" id="KW-0677">Repeat</keyword>
<dbReference type="Pfam" id="PF13855">
    <property type="entry name" value="LRR_8"/>
    <property type="match status" value="5"/>
</dbReference>
<dbReference type="SMART" id="SM00082">
    <property type="entry name" value="LRRCT"/>
    <property type="match status" value="1"/>
</dbReference>
<evidence type="ECO:0000256" key="10">
    <source>
        <dbReference type="ARBA" id="ARBA00023180"/>
    </source>
</evidence>
<evidence type="ECO:0000256" key="12">
    <source>
        <dbReference type="SAM" id="SignalP"/>
    </source>
</evidence>
<feature type="signal peptide" evidence="12">
    <location>
        <begin position="1"/>
        <end position="18"/>
    </location>
</feature>
<keyword evidence="5 12" id="KW-0732">Signal</keyword>
<comment type="subcellular location">
    <subcellularLocation>
        <location evidence="1">Membrane</location>
        <topology evidence="1">Single-pass type I membrane protein</topology>
    </subcellularLocation>
</comment>
<dbReference type="SMART" id="SM00364">
    <property type="entry name" value="LRR_BAC"/>
    <property type="match status" value="3"/>
</dbReference>
<evidence type="ECO:0000256" key="8">
    <source>
        <dbReference type="ARBA" id="ARBA00023136"/>
    </source>
</evidence>
<keyword evidence="10" id="KW-0325">Glycoprotein</keyword>
<proteinExistence type="inferred from homology"/>
<dbReference type="InterPro" id="IPR003591">
    <property type="entry name" value="Leu-rich_rpt_typical-subtyp"/>
</dbReference>
<evidence type="ECO:0000256" key="6">
    <source>
        <dbReference type="ARBA" id="ARBA00022737"/>
    </source>
</evidence>
<evidence type="ECO:0000313" key="15">
    <source>
        <dbReference type="Proteomes" id="UP001164746"/>
    </source>
</evidence>
<comment type="similarity">
    <text evidence="2">Belongs to the Toll-like receptor family.</text>
</comment>
<dbReference type="InterPro" id="IPR000157">
    <property type="entry name" value="TIR_dom"/>
</dbReference>
<dbReference type="Pfam" id="PF01582">
    <property type="entry name" value="TIR"/>
    <property type="match status" value="1"/>
</dbReference>
<evidence type="ECO:0000256" key="9">
    <source>
        <dbReference type="ARBA" id="ARBA00023170"/>
    </source>
</evidence>
<dbReference type="InterPro" id="IPR032675">
    <property type="entry name" value="LRR_dom_sf"/>
</dbReference>
<dbReference type="SUPFAM" id="SSF52058">
    <property type="entry name" value="L domain-like"/>
    <property type="match status" value="2"/>
</dbReference>
<evidence type="ECO:0000256" key="11">
    <source>
        <dbReference type="SAM" id="Phobius"/>
    </source>
</evidence>
<keyword evidence="15" id="KW-1185">Reference proteome</keyword>
<dbReference type="InterPro" id="IPR017241">
    <property type="entry name" value="Toll-like_receptor"/>
</dbReference>
<dbReference type="PANTHER" id="PTHR24365:SF541">
    <property type="entry name" value="PROTEIN TOLL-RELATED"/>
    <property type="match status" value="1"/>
</dbReference>
<feature type="chain" id="PRO_5047076761" evidence="12">
    <location>
        <begin position="19"/>
        <end position="881"/>
    </location>
</feature>
<feature type="domain" description="TIR" evidence="13">
    <location>
        <begin position="721"/>
        <end position="869"/>
    </location>
</feature>
<reference evidence="14" key="1">
    <citation type="submission" date="2022-11" db="EMBL/GenBank/DDBJ databases">
        <title>Centuries of genome instability and evolution in soft-shell clam transmissible cancer (bioRxiv).</title>
        <authorList>
            <person name="Hart S.F.M."/>
            <person name="Yonemitsu M.A."/>
            <person name="Giersch R.M."/>
            <person name="Beal B.F."/>
            <person name="Arriagada G."/>
            <person name="Davis B.W."/>
            <person name="Ostrander E.A."/>
            <person name="Goff S.P."/>
            <person name="Metzger M.J."/>
        </authorList>
    </citation>
    <scope>NUCLEOTIDE SEQUENCE</scope>
    <source>
        <strain evidence="14">MELC-2E11</strain>
        <tissue evidence="14">Siphon/mantle</tissue>
    </source>
</reference>
<dbReference type="PANTHER" id="PTHR24365">
    <property type="entry name" value="TOLL-LIKE RECEPTOR"/>
    <property type="match status" value="1"/>
</dbReference>
<keyword evidence="8 11" id="KW-0472">Membrane</keyword>
<evidence type="ECO:0000256" key="4">
    <source>
        <dbReference type="ARBA" id="ARBA00022692"/>
    </source>
</evidence>
<dbReference type="Proteomes" id="UP001164746">
    <property type="component" value="Chromosome 17"/>
</dbReference>
<dbReference type="Gene3D" id="3.40.50.10140">
    <property type="entry name" value="Toll/interleukin-1 receptor homology (TIR) domain"/>
    <property type="match status" value="1"/>
</dbReference>
<dbReference type="Pfam" id="PF13516">
    <property type="entry name" value="LRR_6"/>
    <property type="match status" value="1"/>
</dbReference>
<dbReference type="InterPro" id="IPR000483">
    <property type="entry name" value="Cys-rich_flank_reg_C"/>
</dbReference>
<keyword evidence="3" id="KW-0433">Leucine-rich repeat</keyword>
<evidence type="ECO:0000256" key="3">
    <source>
        <dbReference type="ARBA" id="ARBA00022614"/>
    </source>
</evidence>
<keyword evidence="4 11" id="KW-0812">Transmembrane</keyword>
<keyword evidence="7 11" id="KW-1133">Transmembrane helix</keyword>
<dbReference type="PIRSF" id="PIRSF037595">
    <property type="entry name" value="Toll-like_receptor"/>
    <property type="match status" value="1"/>
</dbReference>
<feature type="transmembrane region" description="Helical" evidence="11">
    <location>
        <begin position="656"/>
        <end position="680"/>
    </location>
</feature>
<name>A0ABY7G8B5_MYAAR</name>
<dbReference type="SMART" id="SM00255">
    <property type="entry name" value="TIR"/>
    <property type="match status" value="1"/>
</dbReference>
<evidence type="ECO:0000259" key="13">
    <source>
        <dbReference type="PROSITE" id="PS50104"/>
    </source>
</evidence>
<dbReference type="EMBL" id="CP111028">
    <property type="protein sequence ID" value="WAR30663.1"/>
    <property type="molecule type" value="Genomic_DNA"/>
</dbReference>
<dbReference type="PROSITE" id="PS50104">
    <property type="entry name" value="TIR"/>
    <property type="match status" value="1"/>
</dbReference>
<accession>A0ABY7G8B5</accession>
<gene>
    <name evidence="14" type="ORF">MAR_033205</name>
</gene>
<evidence type="ECO:0000256" key="7">
    <source>
        <dbReference type="ARBA" id="ARBA00022989"/>
    </source>
</evidence>
<dbReference type="InterPro" id="IPR001611">
    <property type="entry name" value="Leu-rich_rpt"/>
</dbReference>
<dbReference type="InterPro" id="IPR035897">
    <property type="entry name" value="Toll_tir_struct_dom_sf"/>
</dbReference>
<dbReference type="PROSITE" id="PS51450">
    <property type="entry name" value="LRR"/>
    <property type="match status" value="4"/>
</dbReference>
<protein>
    <submittedName>
        <fullName evidence="14">TLR3-like protein</fullName>
    </submittedName>
</protein>
<evidence type="ECO:0000256" key="1">
    <source>
        <dbReference type="ARBA" id="ARBA00004479"/>
    </source>
</evidence>
<evidence type="ECO:0000313" key="14">
    <source>
        <dbReference type="EMBL" id="WAR30663.1"/>
    </source>
</evidence>
<dbReference type="Gene3D" id="3.80.10.10">
    <property type="entry name" value="Ribonuclease Inhibitor"/>
    <property type="match status" value="5"/>
</dbReference>
<organism evidence="14 15">
    <name type="scientific">Mya arenaria</name>
    <name type="common">Soft-shell clam</name>
    <dbReference type="NCBI Taxonomy" id="6604"/>
    <lineage>
        <taxon>Eukaryota</taxon>
        <taxon>Metazoa</taxon>
        <taxon>Spiralia</taxon>
        <taxon>Lophotrochozoa</taxon>
        <taxon>Mollusca</taxon>
        <taxon>Bivalvia</taxon>
        <taxon>Autobranchia</taxon>
        <taxon>Heteroconchia</taxon>
        <taxon>Euheterodonta</taxon>
        <taxon>Imparidentia</taxon>
        <taxon>Neoheterodontei</taxon>
        <taxon>Myida</taxon>
        <taxon>Myoidea</taxon>
        <taxon>Myidae</taxon>
        <taxon>Mya</taxon>
    </lineage>
</organism>
<evidence type="ECO:0000256" key="2">
    <source>
        <dbReference type="ARBA" id="ARBA00009634"/>
    </source>
</evidence>